<dbReference type="Gene3D" id="3.40.50.2300">
    <property type="match status" value="2"/>
</dbReference>
<sequence length="348" mass="36894">MSPRMSDQAGQRVTLQRIAHELGVSTATVSLALRSSPLVADATRDRVQSVARELGYVYNRSAASLRTARTNMIAVGVNDIVNPYFGELLAAIEETLAGSGHTVLLGTYSDDPAKQDRVLNTLKEYRPDGMILCPANGALAPGLANVAASGIPIIQVTREIADVGLDFVGSNDAMAARIALDHLYALGHRRIACIGGTDGMSTGFNRRQAFGAWMREKGLTPDPRLVVAGPPTRHAGFEIIQHLLDLDDPPTAATCINDLTAFGVMLGLRHRGVEPGRGFSVVGSDDVGEAALWAPGLTTVDNHQADIGRRACERVLARMVNPHLPVERIVIAPTLVVRGSTASVGSSV</sequence>
<keyword evidence="2" id="KW-0805">Transcription regulation</keyword>
<keyword evidence="3" id="KW-0238">DNA-binding</keyword>
<dbReference type="GO" id="GO:0000976">
    <property type="term" value="F:transcription cis-regulatory region binding"/>
    <property type="evidence" value="ECO:0007669"/>
    <property type="project" value="TreeGrafter"/>
</dbReference>
<dbReference type="OrthoDB" id="7811243at2"/>
<name>A0A4D7QQB2_9HYPH</name>
<dbReference type="PROSITE" id="PS50932">
    <property type="entry name" value="HTH_LACI_2"/>
    <property type="match status" value="1"/>
</dbReference>
<dbReference type="InterPro" id="IPR000843">
    <property type="entry name" value="HTH_LacI"/>
</dbReference>
<dbReference type="KEGG" id="paqt:E8L99_15685"/>
<dbReference type="EMBL" id="CP039865">
    <property type="protein sequence ID" value="QCK87097.1"/>
    <property type="molecule type" value="Genomic_DNA"/>
</dbReference>
<dbReference type="InterPro" id="IPR010982">
    <property type="entry name" value="Lambda_DNA-bd_dom_sf"/>
</dbReference>
<keyword evidence="7" id="KW-1185">Reference proteome</keyword>
<dbReference type="CDD" id="cd01392">
    <property type="entry name" value="HTH_LacI"/>
    <property type="match status" value="1"/>
</dbReference>
<evidence type="ECO:0000313" key="6">
    <source>
        <dbReference type="EMBL" id="QCK87097.1"/>
    </source>
</evidence>
<organism evidence="6 7">
    <name type="scientific">Phreatobacter aquaticus</name>
    <dbReference type="NCBI Taxonomy" id="2570229"/>
    <lineage>
        <taxon>Bacteria</taxon>
        <taxon>Pseudomonadati</taxon>
        <taxon>Pseudomonadota</taxon>
        <taxon>Alphaproteobacteria</taxon>
        <taxon>Hyphomicrobiales</taxon>
        <taxon>Phreatobacteraceae</taxon>
        <taxon>Phreatobacter</taxon>
    </lineage>
</organism>
<dbReference type="Gene3D" id="1.10.260.40">
    <property type="entry name" value="lambda repressor-like DNA-binding domains"/>
    <property type="match status" value="1"/>
</dbReference>
<gene>
    <name evidence="6" type="ORF">E8L99_15685</name>
</gene>
<dbReference type="InterPro" id="IPR028082">
    <property type="entry name" value="Peripla_BP_I"/>
</dbReference>
<evidence type="ECO:0000259" key="5">
    <source>
        <dbReference type="PROSITE" id="PS50932"/>
    </source>
</evidence>
<dbReference type="RefSeq" id="WP_137100428.1">
    <property type="nucleotide sequence ID" value="NZ_CP039865.1"/>
</dbReference>
<dbReference type="Pfam" id="PF13377">
    <property type="entry name" value="Peripla_BP_3"/>
    <property type="match status" value="1"/>
</dbReference>
<dbReference type="AlphaFoldDB" id="A0A4D7QQB2"/>
<dbReference type="InterPro" id="IPR046335">
    <property type="entry name" value="LacI/GalR-like_sensor"/>
</dbReference>
<dbReference type="SMART" id="SM00354">
    <property type="entry name" value="HTH_LACI"/>
    <property type="match status" value="1"/>
</dbReference>
<reference evidence="6 7" key="1">
    <citation type="submission" date="2019-04" db="EMBL/GenBank/DDBJ databases">
        <title>Phreatobacter aquaticus sp. nov.</title>
        <authorList>
            <person name="Choi A."/>
            <person name="Baek K."/>
        </authorList>
    </citation>
    <scope>NUCLEOTIDE SEQUENCE [LARGE SCALE GENOMIC DNA]</scope>
    <source>
        <strain evidence="6 7">NMCR1094</strain>
    </source>
</reference>
<feature type="domain" description="HTH lacI-type" evidence="5">
    <location>
        <begin position="13"/>
        <end position="67"/>
    </location>
</feature>
<keyword evidence="4" id="KW-0804">Transcription</keyword>
<dbReference type="SUPFAM" id="SSF53822">
    <property type="entry name" value="Periplasmic binding protein-like I"/>
    <property type="match status" value="1"/>
</dbReference>
<dbReference type="GO" id="GO:0003700">
    <property type="term" value="F:DNA-binding transcription factor activity"/>
    <property type="evidence" value="ECO:0007669"/>
    <property type="project" value="TreeGrafter"/>
</dbReference>
<dbReference type="PANTHER" id="PTHR30146">
    <property type="entry name" value="LACI-RELATED TRANSCRIPTIONAL REPRESSOR"/>
    <property type="match status" value="1"/>
</dbReference>
<dbReference type="CDD" id="cd06289">
    <property type="entry name" value="PBP1_MalI-like"/>
    <property type="match status" value="1"/>
</dbReference>
<dbReference type="Pfam" id="PF00356">
    <property type="entry name" value="LacI"/>
    <property type="match status" value="1"/>
</dbReference>
<evidence type="ECO:0000256" key="2">
    <source>
        <dbReference type="ARBA" id="ARBA00023015"/>
    </source>
</evidence>
<keyword evidence="1" id="KW-0678">Repressor</keyword>
<dbReference type="Proteomes" id="UP000298588">
    <property type="component" value="Chromosome"/>
</dbReference>
<evidence type="ECO:0000256" key="3">
    <source>
        <dbReference type="ARBA" id="ARBA00023125"/>
    </source>
</evidence>
<proteinExistence type="predicted"/>
<evidence type="ECO:0000313" key="7">
    <source>
        <dbReference type="Proteomes" id="UP000298588"/>
    </source>
</evidence>
<protein>
    <submittedName>
        <fullName evidence="6">LacI family transcriptional regulator</fullName>
    </submittedName>
</protein>
<dbReference type="PANTHER" id="PTHR30146:SF148">
    <property type="entry name" value="HTH-TYPE TRANSCRIPTIONAL REPRESSOR PURR-RELATED"/>
    <property type="match status" value="1"/>
</dbReference>
<evidence type="ECO:0000256" key="4">
    <source>
        <dbReference type="ARBA" id="ARBA00023163"/>
    </source>
</evidence>
<dbReference type="SUPFAM" id="SSF47413">
    <property type="entry name" value="lambda repressor-like DNA-binding domains"/>
    <property type="match status" value="1"/>
</dbReference>
<evidence type="ECO:0000256" key="1">
    <source>
        <dbReference type="ARBA" id="ARBA00022491"/>
    </source>
</evidence>
<accession>A0A4D7QQB2</accession>